<evidence type="ECO:0000313" key="8">
    <source>
        <dbReference type="EMBL" id="UYM06707.1"/>
    </source>
</evidence>
<evidence type="ECO:0000313" key="9">
    <source>
        <dbReference type="Proteomes" id="UP001164390"/>
    </source>
</evidence>
<feature type="transmembrane region" description="Helical" evidence="7">
    <location>
        <begin position="102"/>
        <end position="121"/>
    </location>
</feature>
<feature type="region of interest" description="Disordered" evidence="6">
    <location>
        <begin position="1"/>
        <end position="41"/>
    </location>
</feature>
<dbReference type="Gene3D" id="1.20.1250.20">
    <property type="entry name" value="MFS general substrate transporter like domains"/>
    <property type="match status" value="1"/>
</dbReference>
<evidence type="ECO:0000256" key="4">
    <source>
        <dbReference type="ARBA" id="ARBA00022989"/>
    </source>
</evidence>
<feature type="transmembrane region" description="Helical" evidence="7">
    <location>
        <begin position="289"/>
        <end position="306"/>
    </location>
</feature>
<feature type="compositionally biased region" description="Basic and acidic residues" evidence="6">
    <location>
        <begin position="475"/>
        <end position="504"/>
    </location>
</feature>
<keyword evidence="3 7" id="KW-0812">Transmembrane</keyword>
<proteinExistence type="predicted"/>
<dbReference type="PANTHER" id="PTHR23513:SF18">
    <property type="entry name" value="INTEGRAL MEMBRANE PROTEIN"/>
    <property type="match status" value="1"/>
</dbReference>
<feature type="transmembrane region" description="Helical" evidence="7">
    <location>
        <begin position="76"/>
        <end position="96"/>
    </location>
</feature>
<evidence type="ECO:0000256" key="5">
    <source>
        <dbReference type="ARBA" id="ARBA00023136"/>
    </source>
</evidence>
<dbReference type="InterPro" id="IPR036259">
    <property type="entry name" value="MFS_trans_sf"/>
</dbReference>
<dbReference type="KEGG" id="sgrg:L0C25_06450"/>
<keyword evidence="4 7" id="KW-1133">Transmembrane helix</keyword>
<evidence type="ECO:0000256" key="7">
    <source>
        <dbReference type="SAM" id="Phobius"/>
    </source>
</evidence>
<accession>A0AA46TKR6</accession>
<dbReference type="PANTHER" id="PTHR23513">
    <property type="entry name" value="INTEGRAL MEMBRANE EFFLUX PROTEIN-RELATED"/>
    <property type="match status" value="1"/>
</dbReference>
<dbReference type="InterPro" id="IPR011701">
    <property type="entry name" value="MFS"/>
</dbReference>
<evidence type="ECO:0000256" key="3">
    <source>
        <dbReference type="ARBA" id="ARBA00022692"/>
    </source>
</evidence>
<protein>
    <submittedName>
        <fullName evidence="8">MFS transporter</fullName>
    </submittedName>
</protein>
<feature type="transmembrane region" description="Helical" evidence="7">
    <location>
        <begin position="348"/>
        <end position="368"/>
    </location>
</feature>
<organism evidence="8 9">
    <name type="scientific">Solicola gregarius</name>
    <dbReference type="NCBI Taxonomy" id="2908642"/>
    <lineage>
        <taxon>Bacteria</taxon>
        <taxon>Bacillati</taxon>
        <taxon>Actinomycetota</taxon>
        <taxon>Actinomycetes</taxon>
        <taxon>Propionibacteriales</taxon>
        <taxon>Nocardioidaceae</taxon>
        <taxon>Solicola</taxon>
    </lineage>
</organism>
<feature type="region of interest" description="Disordered" evidence="6">
    <location>
        <begin position="462"/>
        <end position="536"/>
    </location>
</feature>
<dbReference type="Proteomes" id="UP001164390">
    <property type="component" value="Chromosome"/>
</dbReference>
<feature type="compositionally biased region" description="Pro residues" evidence="6">
    <location>
        <begin position="525"/>
        <end position="536"/>
    </location>
</feature>
<dbReference type="AlphaFoldDB" id="A0AA46TKR6"/>
<comment type="subcellular location">
    <subcellularLocation>
        <location evidence="1">Cell membrane</location>
        <topology evidence="1">Multi-pass membrane protein</topology>
    </subcellularLocation>
</comment>
<evidence type="ECO:0000256" key="1">
    <source>
        <dbReference type="ARBA" id="ARBA00004651"/>
    </source>
</evidence>
<feature type="compositionally biased region" description="Pro residues" evidence="6">
    <location>
        <begin position="1"/>
        <end position="13"/>
    </location>
</feature>
<sequence length="536" mass="56488">MEPPNQPPPPGDPGPQHDGPESRRAAKAAQSTGRAAQAVGRSGRFAVRKARQLTHAQGAGESGLARLLELHAFNTGGDAAVAVALAGTLFFAGATSEARSDVAWFLLLTMVPFAIVAPLIGPFLDRFRRGRRWAIGATMAIRAFCCWILAGAVADESTATLYPAALGVLVASKAYGVTRASAVPRLLPPQITLVKANSRISLTGTAGAMLSGPIAAATALIGAEWTCRYAFVLFTIATILAILLPERVDSSEGEEQVGMASMGGARTRGGPAIAPSVVRALRGNAGMRFLIGFLLMYMAFVMRNPTFDGWDSTTETTILLGLVLGSLGAGQTAGTLIASFVRSRAPEAVILVVMVLEAIVLVACTLLFSIPAAIILALTAGVCGSLGKLSLDALIQRDISEDVRTSVFARSETLMQLSWVVGGFVGILAPLDPPRIGLTIASICVVVWTGFVLYARVSSRRAAHPSAQQAPDDPNPTRREARPADATRAYPEPRHTHPDDRTIPHEPIPPDDPTLRNRPGRHDPPPPPPTEPPYNA</sequence>
<feature type="transmembrane region" description="Helical" evidence="7">
    <location>
        <begin position="435"/>
        <end position="455"/>
    </location>
</feature>
<name>A0AA46TKR6_9ACTN</name>
<feature type="transmembrane region" description="Helical" evidence="7">
    <location>
        <begin position="318"/>
        <end position="341"/>
    </location>
</feature>
<keyword evidence="2" id="KW-1003">Cell membrane</keyword>
<keyword evidence="9" id="KW-1185">Reference proteome</keyword>
<feature type="transmembrane region" description="Helical" evidence="7">
    <location>
        <begin position="199"/>
        <end position="223"/>
    </location>
</feature>
<dbReference type="SUPFAM" id="SSF103473">
    <property type="entry name" value="MFS general substrate transporter"/>
    <property type="match status" value="1"/>
</dbReference>
<evidence type="ECO:0000256" key="2">
    <source>
        <dbReference type="ARBA" id="ARBA00022475"/>
    </source>
</evidence>
<gene>
    <name evidence="8" type="ORF">L0C25_06450</name>
</gene>
<reference evidence="8" key="1">
    <citation type="submission" date="2022-01" db="EMBL/GenBank/DDBJ databases">
        <title>Nocardioidaceae gen. sp. A5X3R13.</title>
        <authorList>
            <person name="Lopez Marin M.A."/>
            <person name="Uhlik O."/>
        </authorList>
    </citation>
    <scope>NUCLEOTIDE SEQUENCE</scope>
    <source>
        <strain evidence="8">A5X3R13</strain>
    </source>
</reference>
<keyword evidence="5 7" id="KW-0472">Membrane</keyword>
<evidence type="ECO:0000256" key="6">
    <source>
        <dbReference type="SAM" id="MobiDB-lite"/>
    </source>
</evidence>
<feature type="transmembrane region" description="Helical" evidence="7">
    <location>
        <begin position="407"/>
        <end position="429"/>
    </location>
</feature>
<dbReference type="RefSeq" id="WP_271635625.1">
    <property type="nucleotide sequence ID" value="NZ_CP094970.1"/>
</dbReference>
<feature type="transmembrane region" description="Helical" evidence="7">
    <location>
        <begin position="229"/>
        <end position="245"/>
    </location>
</feature>
<dbReference type="Pfam" id="PF07690">
    <property type="entry name" value="MFS_1"/>
    <property type="match status" value="1"/>
</dbReference>
<dbReference type="EMBL" id="CP094970">
    <property type="protein sequence ID" value="UYM06707.1"/>
    <property type="molecule type" value="Genomic_DNA"/>
</dbReference>
<dbReference type="GO" id="GO:0005886">
    <property type="term" value="C:plasma membrane"/>
    <property type="evidence" value="ECO:0007669"/>
    <property type="project" value="UniProtKB-SubCell"/>
</dbReference>
<dbReference type="GO" id="GO:0022857">
    <property type="term" value="F:transmembrane transporter activity"/>
    <property type="evidence" value="ECO:0007669"/>
    <property type="project" value="InterPro"/>
</dbReference>